<name>A0A8H5D8G5_9AGAR</name>
<dbReference type="OrthoDB" id="94039at2759"/>
<dbReference type="AlphaFoldDB" id="A0A8H5D8G5"/>
<dbReference type="EMBL" id="JAACJM010000056">
    <property type="protein sequence ID" value="KAF5355440.1"/>
    <property type="molecule type" value="Genomic_DNA"/>
</dbReference>
<feature type="domain" description="AB hydrolase-1" evidence="1">
    <location>
        <begin position="150"/>
        <end position="451"/>
    </location>
</feature>
<dbReference type="Pfam" id="PF12697">
    <property type="entry name" value="Abhydrolase_6"/>
    <property type="match status" value="1"/>
</dbReference>
<reference evidence="2 3" key="1">
    <citation type="journal article" date="2020" name="ISME J.">
        <title>Uncovering the hidden diversity of litter-decomposition mechanisms in mushroom-forming fungi.</title>
        <authorList>
            <person name="Floudas D."/>
            <person name="Bentzer J."/>
            <person name="Ahren D."/>
            <person name="Johansson T."/>
            <person name="Persson P."/>
            <person name="Tunlid A."/>
        </authorList>
    </citation>
    <scope>NUCLEOTIDE SEQUENCE [LARGE SCALE GENOMIC DNA]</scope>
    <source>
        <strain evidence="2 3">CBS 291.85</strain>
    </source>
</reference>
<dbReference type="Gene3D" id="3.40.50.1820">
    <property type="entry name" value="alpha/beta hydrolase"/>
    <property type="match status" value="1"/>
</dbReference>
<organism evidence="2 3">
    <name type="scientific">Tetrapyrgos nigripes</name>
    <dbReference type="NCBI Taxonomy" id="182062"/>
    <lineage>
        <taxon>Eukaryota</taxon>
        <taxon>Fungi</taxon>
        <taxon>Dikarya</taxon>
        <taxon>Basidiomycota</taxon>
        <taxon>Agaricomycotina</taxon>
        <taxon>Agaricomycetes</taxon>
        <taxon>Agaricomycetidae</taxon>
        <taxon>Agaricales</taxon>
        <taxon>Marasmiineae</taxon>
        <taxon>Marasmiaceae</taxon>
        <taxon>Tetrapyrgos</taxon>
    </lineage>
</organism>
<accession>A0A8H5D8G5</accession>
<proteinExistence type="predicted"/>
<dbReference type="SUPFAM" id="SSF53474">
    <property type="entry name" value="alpha/beta-Hydrolases"/>
    <property type="match status" value="1"/>
</dbReference>
<sequence length="467" mass="52906">MLVSAQVPSTSSYRRMNDDSVWLPIYPPPENPSFPKPDLPSPPREPFWKSLSSHPAYSLSTHIIPAAFLRSTPEIDLPCPPHSCEGKKTRQNSIREGVDRLWELRRKENDRRLQLGAPIKFERRLWLCLNRYVRKDVNSKNRRHKGLTLFCAHANGFNKETWEPMIYHLLSSPAGNDIEEIWVWESIQHGDSGLLNAGRLSSLFHWFDGTRDLLNFLIYFLPTTITATLPVHLPRVPPEESTRRLQRGLSRRTLIAVGHSLGGSLISRACLSYPQFFSALALVDPVIIPLSEPILWKVLDGMATGAFGRRTSWPSRESAYTSLAISPFFKPWHPDVLRLYVEGGLYPTSPSPSPCSCFSGSPVEYKLKLDAITEATVFTDTITGCADIWDRFHEIDENIEIKWIMPGDYDGLVNRKSTKERVNLRPANSSHVTIPGCGHLIAQEKPKELAEEIANFVTKYAEKKAKL</sequence>
<dbReference type="Proteomes" id="UP000559256">
    <property type="component" value="Unassembled WGS sequence"/>
</dbReference>
<evidence type="ECO:0000259" key="1">
    <source>
        <dbReference type="Pfam" id="PF12697"/>
    </source>
</evidence>
<dbReference type="InterPro" id="IPR000073">
    <property type="entry name" value="AB_hydrolase_1"/>
</dbReference>
<evidence type="ECO:0000313" key="2">
    <source>
        <dbReference type="EMBL" id="KAF5355440.1"/>
    </source>
</evidence>
<evidence type="ECO:0000313" key="3">
    <source>
        <dbReference type="Proteomes" id="UP000559256"/>
    </source>
</evidence>
<protein>
    <recommendedName>
        <fullName evidence="1">AB hydrolase-1 domain-containing protein</fullName>
    </recommendedName>
</protein>
<dbReference type="InterPro" id="IPR029058">
    <property type="entry name" value="AB_hydrolase_fold"/>
</dbReference>
<gene>
    <name evidence="2" type="ORF">D9758_006398</name>
</gene>
<keyword evidence="3" id="KW-1185">Reference proteome</keyword>
<comment type="caution">
    <text evidence="2">The sequence shown here is derived from an EMBL/GenBank/DDBJ whole genome shotgun (WGS) entry which is preliminary data.</text>
</comment>